<dbReference type="InterPro" id="IPR013783">
    <property type="entry name" value="Ig-like_fold"/>
</dbReference>
<evidence type="ECO:0000259" key="5">
    <source>
        <dbReference type="Pfam" id="PF24517"/>
    </source>
</evidence>
<evidence type="ECO:0000256" key="1">
    <source>
        <dbReference type="ARBA" id="ARBA00004613"/>
    </source>
</evidence>
<evidence type="ECO:0000313" key="7">
    <source>
        <dbReference type="Proteomes" id="UP000095705"/>
    </source>
</evidence>
<dbReference type="InterPro" id="IPR050708">
    <property type="entry name" value="T6SS_VgrG/RHS"/>
</dbReference>
<comment type="subcellular location">
    <subcellularLocation>
        <location evidence="1">Secreted</location>
    </subcellularLocation>
</comment>
<dbReference type="GO" id="GO:0005975">
    <property type="term" value="P:carbohydrate metabolic process"/>
    <property type="evidence" value="ECO:0007669"/>
    <property type="project" value="UniProtKB-ARBA"/>
</dbReference>
<organism evidence="6 7">
    <name type="scientific">Streptomyces subrutilus</name>
    <dbReference type="NCBI Taxonomy" id="36818"/>
    <lineage>
        <taxon>Bacteria</taxon>
        <taxon>Bacillati</taxon>
        <taxon>Actinomycetota</taxon>
        <taxon>Actinomycetes</taxon>
        <taxon>Kitasatosporales</taxon>
        <taxon>Streptomycetaceae</taxon>
        <taxon>Streptomyces</taxon>
    </lineage>
</organism>
<dbReference type="PANTHER" id="PTHR32305">
    <property type="match status" value="1"/>
</dbReference>
<feature type="compositionally biased region" description="Low complexity" evidence="4">
    <location>
        <begin position="471"/>
        <end position="485"/>
    </location>
</feature>
<keyword evidence="7" id="KW-1185">Reference proteome</keyword>
<dbReference type="GO" id="GO:0005576">
    <property type="term" value="C:extracellular region"/>
    <property type="evidence" value="ECO:0007669"/>
    <property type="project" value="UniProtKB-SubCell"/>
</dbReference>
<dbReference type="InterPro" id="IPR006530">
    <property type="entry name" value="YD"/>
</dbReference>
<dbReference type="OrthoDB" id="5994822at2"/>
<gene>
    <name evidence="6" type="ORF">BGK67_01035</name>
</gene>
<evidence type="ECO:0000256" key="3">
    <source>
        <dbReference type="ARBA" id="ARBA00022729"/>
    </source>
</evidence>
<dbReference type="PANTHER" id="PTHR32305:SF15">
    <property type="entry name" value="PROTEIN RHSA-RELATED"/>
    <property type="match status" value="1"/>
</dbReference>
<dbReference type="Proteomes" id="UP000095705">
    <property type="component" value="Unassembled WGS sequence"/>
</dbReference>
<dbReference type="NCBIfam" id="NF033679">
    <property type="entry name" value="DNRLRE_dom"/>
    <property type="match status" value="1"/>
</dbReference>
<evidence type="ECO:0000313" key="6">
    <source>
        <dbReference type="EMBL" id="OEJ30143.1"/>
    </source>
</evidence>
<feature type="region of interest" description="Disordered" evidence="4">
    <location>
        <begin position="465"/>
        <end position="485"/>
    </location>
</feature>
<comment type="caution">
    <text evidence="6">The sequence shown here is derived from an EMBL/GenBank/DDBJ whole genome shotgun (WGS) entry which is preliminary data.</text>
</comment>
<sequence length="2022" mass="210923">MLSGPAVAAPVVAPTAGPAVPRALGPAEAADSASGFLMARLQNRRIEITGERTESSTTYAEPGGLTTVESFTGPVRVKDAQGRWQKVDTTLVDTGDTIRPKVAAADVALSDGGTGEPLVKAGRGQHSLGIGWQGKLPQPELKGSTATYRNAVQGGGDLVVTALKEGFSHSVVLHEAPKGPVEYRIPVEASGLKLSETADKRLRWNDTSEQAKATAPAPVMWDSSYDRASGDAEHMAPVEVEVEPGKDGKGQVLVLQPSQEFLNDPKLTYPVTIDPTDSLMGPVTDTWIQYDDYLTSQRGSTELKSGTYDGAEKARSFLQFNVDKYKGKQILDTDLRLYSKYSSTCSTASAGNEVRRVTAAWDPSAITWANQPATTATGAVASTAAKGYNATTCPAGHVSWDIDAIVQAWADGQPNHGVRIAAVNEGDPLTWRRYHSANQTDGSHNAALEPSLTVSYNTKPGAAVPVSPLSGTATADTTPTLTGKATDADGNTVQLSYEIWTAAGTSALQTGKSAFAASGAAAPWTTGTPLAPGGYKWRAAVYDGSTWNGTWSAWQTFTVDTLKPGVTAVGSSAFPAGAWSGTPDGNGNFSGTFTFTPPASDVKDIQYRLDGGAWVTAATAGTPVSAVLGFKAGAHAVTAHTRDAAGNVSGDTVYSFNAGKGAAITAPSDGERPARRTGLMAQGDTSYTGVRYQYRRGETDAWKDVPVADVRVNSTGAAPGSWPVAVSGGKPAPLTWDITKTLAEDGPVDVRAVFAAGSSTEASPGVSVTVDRAAGASPELPVGPGSVNSLTGDFTLDATDASGAGTSVTRTAFSRGDHPEDDGQVKIFGPEWVSGIYAEITQSSYIGLRKTSPTSVEVVLADGAVGFTATSGGGWKPEEGSEHLTLTGSLTGSFTLKDDEGVVTTFAKVDPAAESWQVASTALPTDNSTTRVVSEKVTVNGKVLARPKYLIAPSTAATAAACEANPATAGCERLEFVYATATTATGYTTAADFGDFAGQVKEIKHWSTAPGATTATSRSVSVYRYDKDGRLRQQWDPNLSQATQVQYSYDSANRVYWMMPGTELPWTFTYGKAGDAATAGEGMLLKASRPSLKQGSKTETSGGSIATSMVYDVPLTGAKAPYKLGPADVAAWGQSDAPTDATAVFPPDAVPTGHDGEALTAAAYSRATVSYVNASGREVNTATPGGRISTTGYNADGAIVYALSSANRDLALATGGAGLEQLARLGIEGAGTAERAALLAETVEYSADGLRELHTYGPLHVVELQQGAADLPAGTEVPARLHSASLYDEGRPSDAAVSGRATTVTVGAVVPGRSGDLDTRVAKSTYDWAKGLPLTTTEDPAGLNLVTSTAYDAQGRVTSTVLPKGGAAGTRVTSYYTAGGTGQCAGRPEWADLVCSVGPADASSGTTSVYEYDAFGQVAKTTDKTGPTTRTTTVTRDNAGRVTRTSLSGGLGTAVPETVRTYDPVSGKPATVAAGGKTAAYAYDALGRLVSYDDGAGNVTTTEFDTLGRAVKVSDSAPSTVTYAYDTDKEPRGLPTSMTDSVAGTFGASYDASGEVSGETLPGGYTLATVKDETGFTTSRVYTRDSDGIAVLTDVAVPTVHGQASSGTRSAGAGNGQRFGYDRTGRLTDVEESGAYGQQHRSYTFDANANRKKLVSTRDEGGGPVQSTTEYTYDAADRLTGPGIAYDAFGRTLTRPGSTFGYYANDLVRSQTAGERRQTWELDAQGRLASWTADTLDGQGAVLASVSSVNHYRDASDSPSWTVEDTAANLRTRNVASLSGELAAVTGTAGDVVLQFTDLHGDAGVALPLDPQKPLSVADTDEYGNVRAGTAAARYNWLAAYQRSSDTPAGVILMGVRQYDPETGRFLSVDPVYGGNANSYEYCTADSVNCTDLSGEYGNNRWGCGAFVDRPHKSHTNNSRVNVHADLKCKSKVPSFSIRVTLHRSRWYGWEKIGTTGYVSGNSKYKARAVANWGPRGACHYYVGVGEFMIASRANGAGTKIRSTVRNYDTRWLEGRTEMCVG</sequence>
<dbReference type="InterPro" id="IPR022385">
    <property type="entry name" value="Rhs_assc_core"/>
</dbReference>
<dbReference type="Pfam" id="PF24517">
    <property type="entry name" value="CBM96"/>
    <property type="match status" value="1"/>
</dbReference>
<dbReference type="STRING" id="36818.BGK67_01035"/>
<accession>A0A1E5PL21</accession>
<dbReference type="Gene3D" id="2.180.10.10">
    <property type="entry name" value="RHS repeat-associated core"/>
    <property type="match status" value="2"/>
</dbReference>
<dbReference type="NCBIfam" id="TIGR03696">
    <property type="entry name" value="Rhs_assc_core"/>
    <property type="match status" value="1"/>
</dbReference>
<protein>
    <recommendedName>
        <fullName evidence="5">Carbohydrate-binding module family 96 domain-containing protein</fullName>
    </recommendedName>
</protein>
<reference evidence="6 7" key="1">
    <citation type="submission" date="2016-08" db="EMBL/GenBank/DDBJ databases">
        <title>The complete genome of Streptomyces subrutilus 10-1-1.</title>
        <authorList>
            <person name="Chen X."/>
        </authorList>
    </citation>
    <scope>NUCLEOTIDE SEQUENCE [LARGE SCALE GENOMIC DNA]</scope>
    <source>
        <strain evidence="6 7">10-1-1</strain>
    </source>
</reference>
<dbReference type="RefSeq" id="WP_069918260.1">
    <property type="nucleotide sequence ID" value="NZ_MEHK01000001.1"/>
</dbReference>
<keyword evidence="3" id="KW-0732">Signal</keyword>
<name>A0A1E5PL21_9ACTN</name>
<feature type="domain" description="Carbohydrate-binding module family 96" evidence="5">
    <location>
        <begin position="281"/>
        <end position="439"/>
    </location>
</feature>
<keyword evidence="2" id="KW-0964">Secreted</keyword>
<evidence type="ECO:0000256" key="2">
    <source>
        <dbReference type="ARBA" id="ARBA00022525"/>
    </source>
</evidence>
<proteinExistence type="predicted"/>
<dbReference type="InterPro" id="IPR055372">
    <property type="entry name" value="CBM96"/>
</dbReference>
<evidence type="ECO:0000256" key="4">
    <source>
        <dbReference type="SAM" id="MobiDB-lite"/>
    </source>
</evidence>
<dbReference type="NCBIfam" id="TIGR01643">
    <property type="entry name" value="YD_repeat_2x"/>
    <property type="match status" value="1"/>
</dbReference>
<dbReference type="EMBL" id="MEHK01000001">
    <property type="protein sequence ID" value="OEJ30143.1"/>
    <property type="molecule type" value="Genomic_DNA"/>
</dbReference>
<dbReference type="Gene3D" id="2.60.40.10">
    <property type="entry name" value="Immunoglobulins"/>
    <property type="match status" value="1"/>
</dbReference>